<dbReference type="Proteomes" id="UP000245320">
    <property type="component" value="Chromosome 18"/>
</dbReference>
<feature type="compositionally biased region" description="Basic and acidic residues" evidence="1">
    <location>
        <begin position="83"/>
        <end position="103"/>
    </location>
</feature>
<sequence length="307" mass="33057">MFLGGGSLSSPPAFSLAWLERRLPDGIPEPRVLCSRLSFPRPHWPCSPPYKVTTCQELLKAQKGHRAQSLRRSFPSPSPKGGRRPELKPQIPDPRKANRERVSSSKPLASIREDKQLSPLLLGLCLRHSRVGRSRGATKAGEGSGLEEPRQPPRGSEETPALGGRAPRPAPRAGRVPALARRALAASAPSPGGREGRGQEREEGRAAEGRRRCVPRLPKADPPLRLRATPPRARPQRSARAAAREPREAGLHGRRRRASSRSPPPAAGPCSPSRVGPGGSAAVRDRGEKGRTVLRAVDAPPGRDSKL</sequence>
<protein>
    <submittedName>
        <fullName evidence="3">LHFPL tetraspan subfamily member 6 protein isoform X1</fullName>
    </submittedName>
</protein>
<evidence type="ECO:0000313" key="3">
    <source>
        <dbReference type="RefSeq" id="XP_033699350.1"/>
    </source>
</evidence>
<dbReference type="AlphaFoldDB" id="A0A6J3QAF9"/>
<dbReference type="InParanoid" id="A0A6J3QAF9"/>
<gene>
    <name evidence="3" type="primary">LHFPL6</name>
</gene>
<accession>A0A6J3QAF9</accession>
<dbReference type="RefSeq" id="XP_033699350.1">
    <property type="nucleotide sequence ID" value="XM_033843459.1"/>
</dbReference>
<organism evidence="2 3">
    <name type="scientific">Tursiops truncatus</name>
    <name type="common">Atlantic bottle-nosed dolphin</name>
    <name type="synonym">Delphinus truncatus</name>
    <dbReference type="NCBI Taxonomy" id="9739"/>
    <lineage>
        <taxon>Eukaryota</taxon>
        <taxon>Metazoa</taxon>
        <taxon>Chordata</taxon>
        <taxon>Craniata</taxon>
        <taxon>Vertebrata</taxon>
        <taxon>Euteleostomi</taxon>
        <taxon>Mammalia</taxon>
        <taxon>Eutheria</taxon>
        <taxon>Laurasiatheria</taxon>
        <taxon>Artiodactyla</taxon>
        <taxon>Whippomorpha</taxon>
        <taxon>Cetacea</taxon>
        <taxon>Odontoceti</taxon>
        <taxon>Delphinidae</taxon>
        <taxon>Tursiops</taxon>
    </lineage>
</organism>
<feature type="region of interest" description="Disordered" evidence="1">
    <location>
        <begin position="132"/>
        <end position="307"/>
    </location>
</feature>
<name>A0A6J3QAF9_TURTR</name>
<keyword evidence="2" id="KW-1185">Reference proteome</keyword>
<feature type="compositionally biased region" description="Low complexity" evidence="1">
    <location>
        <begin position="160"/>
        <end position="192"/>
    </location>
</feature>
<feature type="compositionally biased region" description="Basic and acidic residues" evidence="1">
    <location>
        <begin position="242"/>
        <end position="251"/>
    </location>
</feature>
<evidence type="ECO:0000313" key="2">
    <source>
        <dbReference type="Proteomes" id="UP000245320"/>
    </source>
</evidence>
<feature type="region of interest" description="Disordered" evidence="1">
    <location>
        <begin position="61"/>
        <end position="111"/>
    </location>
</feature>
<feature type="compositionally biased region" description="Basic and acidic residues" evidence="1">
    <location>
        <begin position="147"/>
        <end position="157"/>
    </location>
</feature>
<feature type="compositionally biased region" description="Low complexity" evidence="1">
    <location>
        <begin position="225"/>
        <end position="241"/>
    </location>
</feature>
<reference evidence="3" key="1">
    <citation type="submission" date="2025-08" db="UniProtKB">
        <authorList>
            <consortium name="RefSeq"/>
        </authorList>
    </citation>
    <scope>IDENTIFICATION</scope>
    <source>
        <tissue evidence="3">Spleen</tissue>
    </source>
</reference>
<dbReference type="CTD" id="10186"/>
<proteinExistence type="predicted"/>
<evidence type="ECO:0000256" key="1">
    <source>
        <dbReference type="SAM" id="MobiDB-lite"/>
    </source>
</evidence>
<feature type="compositionally biased region" description="Basic and acidic residues" evidence="1">
    <location>
        <begin position="194"/>
        <end position="211"/>
    </location>
</feature>